<dbReference type="InterPro" id="IPR021215">
    <property type="entry name" value="DUF2752"/>
</dbReference>
<evidence type="ECO:0000313" key="2">
    <source>
        <dbReference type="EMBL" id="RYC53221.1"/>
    </source>
</evidence>
<name>A0A444VQZ5_9FLAO</name>
<dbReference type="AlphaFoldDB" id="A0A444VQZ5"/>
<evidence type="ECO:0000256" key="1">
    <source>
        <dbReference type="SAM" id="Phobius"/>
    </source>
</evidence>
<reference evidence="2 3" key="1">
    <citation type="submission" date="2014-04" db="EMBL/GenBank/DDBJ databases">
        <title>Whole genome of Muricauda olearia.</title>
        <authorList>
            <person name="Zhang X.-H."/>
            <person name="Tang K."/>
        </authorList>
    </citation>
    <scope>NUCLEOTIDE SEQUENCE [LARGE SCALE GENOMIC DNA]</scope>
    <source>
        <strain evidence="2 3">Th120</strain>
    </source>
</reference>
<feature type="transmembrane region" description="Helical" evidence="1">
    <location>
        <begin position="46"/>
        <end position="68"/>
    </location>
</feature>
<keyword evidence="3" id="KW-1185">Reference proteome</keyword>
<dbReference type="Pfam" id="PF10825">
    <property type="entry name" value="DUF2752"/>
    <property type="match status" value="1"/>
</dbReference>
<keyword evidence="1" id="KW-1133">Transmembrane helix</keyword>
<protein>
    <recommendedName>
        <fullName evidence="4">DUF2752 domain-containing protein</fullName>
    </recommendedName>
</protein>
<accession>A0A444VQZ5</accession>
<dbReference type="Proteomes" id="UP000290261">
    <property type="component" value="Unassembled WGS sequence"/>
</dbReference>
<feature type="transmembrane region" description="Helical" evidence="1">
    <location>
        <begin position="80"/>
        <end position="98"/>
    </location>
</feature>
<gene>
    <name evidence="2" type="ORF">DN53_03090</name>
</gene>
<evidence type="ECO:0000313" key="3">
    <source>
        <dbReference type="Proteomes" id="UP000290261"/>
    </source>
</evidence>
<sequence>MNLSLTIQALRLNDYMLPCLNKELLGLDCPGCGLQRSVSLLLNGELWAAFKMYPALFTLLPLFVVLISGEVFHMKYSNRLVIGLSIASVALILINYTIKLIL</sequence>
<keyword evidence="1" id="KW-0812">Transmembrane</keyword>
<dbReference type="EMBL" id="JJMP01000001">
    <property type="protein sequence ID" value="RYC53221.1"/>
    <property type="molecule type" value="Genomic_DNA"/>
</dbReference>
<proteinExistence type="predicted"/>
<organism evidence="2 3">
    <name type="scientific">Flagellimonas olearia</name>
    <dbReference type="NCBI Taxonomy" id="552546"/>
    <lineage>
        <taxon>Bacteria</taxon>
        <taxon>Pseudomonadati</taxon>
        <taxon>Bacteroidota</taxon>
        <taxon>Flavobacteriia</taxon>
        <taxon>Flavobacteriales</taxon>
        <taxon>Flavobacteriaceae</taxon>
        <taxon>Flagellimonas</taxon>
    </lineage>
</organism>
<comment type="caution">
    <text evidence="2">The sequence shown here is derived from an EMBL/GenBank/DDBJ whole genome shotgun (WGS) entry which is preliminary data.</text>
</comment>
<keyword evidence="1" id="KW-0472">Membrane</keyword>
<evidence type="ECO:0008006" key="4">
    <source>
        <dbReference type="Google" id="ProtNLM"/>
    </source>
</evidence>